<dbReference type="GO" id="GO:0016740">
    <property type="term" value="F:transferase activity"/>
    <property type="evidence" value="ECO:0007669"/>
    <property type="project" value="UniProtKB-KW"/>
</dbReference>
<dbReference type="EMBL" id="LBUZ01000035">
    <property type="protein sequence ID" value="KKQ74310.1"/>
    <property type="molecule type" value="Genomic_DNA"/>
</dbReference>
<sequence length="339" mass="39402">MKKALPGISVVTASYSGSLKTLNKCLEIVRSQSYPQTKIEIIIGHGGSKREITPITQKYKAKYVLIPKAKQNAEYNRGVAFSKAKNELALILDHDNFMPTKNFLREYVEPFLKHKELVAVESAYYHYGKALPLLDRYFALFGCLDPLPYYFGKTDRMMWTSRKWNLLGKSREYKNYYLVKFDKNPRKIPTIGTNGCMMRRALVVKNADVRPAHHYPIDVMVDVITKGHNTFAFTKNSLTHLTSSRGLISFLYRRLKFMKQYHFEENKNRRYSVYMKGDYLKLLKFIIYSLTFVKPTYDATRGFLKVPDLAWFVHPFMCLGITIVYVFGILDGQLLKRGD</sequence>
<gene>
    <name evidence="3" type="ORF">US96_C0035G0014</name>
</gene>
<name>A0A0G0KFQ0_9BACT</name>
<dbReference type="Proteomes" id="UP000034181">
    <property type="component" value="Unassembled WGS sequence"/>
</dbReference>
<dbReference type="Gene3D" id="3.90.550.10">
    <property type="entry name" value="Spore Coat Polysaccharide Biosynthesis Protein SpsA, Chain A"/>
    <property type="match status" value="1"/>
</dbReference>
<evidence type="ECO:0000313" key="3">
    <source>
        <dbReference type="EMBL" id="KKQ74310.1"/>
    </source>
</evidence>
<dbReference type="CDD" id="cd00761">
    <property type="entry name" value="Glyco_tranf_GTA_type"/>
    <property type="match status" value="1"/>
</dbReference>
<dbReference type="InterPro" id="IPR029044">
    <property type="entry name" value="Nucleotide-diphossugar_trans"/>
</dbReference>
<comment type="caution">
    <text evidence="3">The sequence shown here is derived from an EMBL/GenBank/DDBJ whole genome shotgun (WGS) entry which is preliminary data.</text>
</comment>
<accession>A0A0G0KFQ0</accession>
<dbReference type="InterPro" id="IPR001173">
    <property type="entry name" value="Glyco_trans_2-like"/>
</dbReference>
<dbReference type="Pfam" id="PF00535">
    <property type="entry name" value="Glycos_transf_2"/>
    <property type="match status" value="1"/>
</dbReference>
<evidence type="ECO:0000313" key="4">
    <source>
        <dbReference type="Proteomes" id="UP000034181"/>
    </source>
</evidence>
<dbReference type="SUPFAM" id="SSF53448">
    <property type="entry name" value="Nucleotide-diphospho-sugar transferases"/>
    <property type="match status" value="1"/>
</dbReference>
<keyword evidence="1" id="KW-0472">Membrane</keyword>
<reference evidence="3 4" key="1">
    <citation type="journal article" date="2015" name="Nature">
        <title>rRNA introns, odd ribosomes, and small enigmatic genomes across a large radiation of phyla.</title>
        <authorList>
            <person name="Brown C.T."/>
            <person name="Hug L.A."/>
            <person name="Thomas B.C."/>
            <person name="Sharon I."/>
            <person name="Castelle C.J."/>
            <person name="Singh A."/>
            <person name="Wilkins M.J."/>
            <person name="Williams K.H."/>
            <person name="Banfield J.F."/>
        </authorList>
    </citation>
    <scope>NUCLEOTIDE SEQUENCE [LARGE SCALE GENOMIC DNA]</scope>
</reference>
<proteinExistence type="predicted"/>
<protein>
    <submittedName>
        <fullName evidence="3">Glycosyl transferase</fullName>
    </submittedName>
</protein>
<feature type="transmembrane region" description="Helical" evidence="1">
    <location>
        <begin position="309"/>
        <end position="330"/>
    </location>
</feature>
<evidence type="ECO:0000259" key="2">
    <source>
        <dbReference type="Pfam" id="PF00535"/>
    </source>
</evidence>
<organism evidence="3 4">
    <name type="scientific">Candidatus Woesebacteria bacterium GW2011_GWB1_38_5b</name>
    <dbReference type="NCBI Taxonomy" id="1618569"/>
    <lineage>
        <taxon>Bacteria</taxon>
        <taxon>Candidatus Woeseibacteriota</taxon>
    </lineage>
</organism>
<dbReference type="AlphaFoldDB" id="A0A0G0KFQ0"/>
<keyword evidence="1" id="KW-0812">Transmembrane</keyword>
<keyword evidence="1" id="KW-1133">Transmembrane helix</keyword>
<feature type="domain" description="Glycosyltransferase 2-like" evidence="2">
    <location>
        <begin position="9"/>
        <end position="136"/>
    </location>
</feature>
<keyword evidence="3" id="KW-0808">Transferase</keyword>
<evidence type="ECO:0000256" key="1">
    <source>
        <dbReference type="SAM" id="Phobius"/>
    </source>
</evidence>